<dbReference type="SUPFAM" id="SSF81799">
    <property type="entry name" value="Putative methyltransferase TM0872, insert domain"/>
    <property type="match status" value="1"/>
</dbReference>
<dbReference type="EC" id="2.1.1.199" evidence="6"/>
<evidence type="ECO:0000256" key="3">
    <source>
        <dbReference type="ARBA" id="ARBA00022603"/>
    </source>
</evidence>
<dbReference type="AlphaFoldDB" id="W5SU83"/>
<dbReference type="PANTHER" id="PTHR11265:SF0">
    <property type="entry name" value="12S RRNA N4-METHYLCYTIDINE METHYLTRANSFERASE"/>
    <property type="match status" value="1"/>
</dbReference>
<dbReference type="GO" id="GO:0071424">
    <property type="term" value="F:rRNA (cytosine-N4-)-methyltransferase activity"/>
    <property type="evidence" value="ECO:0007669"/>
    <property type="project" value="UniProtKB-UniRule"/>
</dbReference>
<sequence>MSDILHTPVLLDEIFNLLESLNISDDFIFVDCTLGEGGHSSAVLRKYHNINVIGIERDEIVLNRAKECLIKFKEKVSYFNVWFDDFFNEYPLNSKVNFILADLGISMFHYKMSGRGFSFFEDERLDMRLNPSDGSLSAYDIVNTFDKKRLENLIYELSGERYSKRIVKSILDYRKIKKIETSREISDIVSKAYPRINLKINPATKTFQALRIYVNDELFRLKRSLPLWVESLASNGILAIITFHSLEDKIVKEFFKGLSKEQYCVLTKKPIVSSFEEKKCNNASRSAKLRAIKKLCESNEQD</sequence>
<evidence type="ECO:0000313" key="7">
    <source>
        <dbReference type="EMBL" id="AHH10475.1"/>
    </source>
</evidence>
<organism evidence="7 8">
    <name type="scientific">Borrelia coriaceae ATCC 43381</name>
    <dbReference type="NCBI Taxonomy" id="1408429"/>
    <lineage>
        <taxon>Bacteria</taxon>
        <taxon>Pseudomonadati</taxon>
        <taxon>Spirochaetota</taxon>
        <taxon>Spirochaetia</taxon>
        <taxon>Spirochaetales</taxon>
        <taxon>Borreliaceae</taxon>
        <taxon>Borrelia</taxon>
    </lineage>
</organism>
<evidence type="ECO:0000256" key="5">
    <source>
        <dbReference type="ARBA" id="ARBA00022691"/>
    </source>
</evidence>
<keyword evidence="5 6" id="KW-0949">S-adenosyl-L-methionine</keyword>
<feature type="binding site" evidence="6">
    <location>
        <position position="56"/>
    </location>
    <ligand>
        <name>S-adenosyl-L-methionine</name>
        <dbReference type="ChEBI" id="CHEBI:59789"/>
    </ligand>
</feature>
<dbReference type="GO" id="GO:0070475">
    <property type="term" value="P:rRNA base methylation"/>
    <property type="evidence" value="ECO:0007669"/>
    <property type="project" value="UniProtKB-UniRule"/>
</dbReference>
<gene>
    <name evidence="6" type="primary">rsmH</name>
    <name evidence="7" type="ORF">BCO_0084500</name>
</gene>
<keyword evidence="6" id="KW-0963">Cytoplasm</keyword>
<evidence type="ECO:0000256" key="6">
    <source>
        <dbReference type="HAMAP-Rule" id="MF_01007"/>
    </source>
</evidence>
<dbReference type="InterPro" id="IPR023397">
    <property type="entry name" value="SAM-dep_MeTrfase_MraW_recog"/>
</dbReference>
<keyword evidence="3 6" id="KW-0489">Methyltransferase</keyword>
<dbReference type="RefSeq" id="WP_025407963.1">
    <property type="nucleotide sequence ID" value="NZ_CP005745.1"/>
</dbReference>
<dbReference type="Gene3D" id="3.40.50.150">
    <property type="entry name" value="Vaccinia Virus protein VP39"/>
    <property type="match status" value="1"/>
</dbReference>
<dbReference type="SUPFAM" id="SSF53335">
    <property type="entry name" value="S-adenosyl-L-methionine-dependent methyltransferases"/>
    <property type="match status" value="1"/>
</dbReference>
<evidence type="ECO:0000256" key="4">
    <source>
        <dbReference type="ARBA" id="ARBA00022679"/>
    </source>
</evidence>
<comment type="function">
    <text evidence="6">Specifically methylates the N4 position of cytidine in position 1402 (C1402) of 16S rRNA.</text>
</comment>
<dbReference type="InterPro" id="IPR029063">
    <property type="entry name" value="SAM-dependent_MTases_sf"/>
</dbReference>
<proteinExistence type="inferred from homology"/>
<comment type="catalytic activity">
    <reaction evidence="6">
        <text>cytidine(1402) in 16S rRNA + S-adenosyl-L-methionine = N(4)-methylcytidine(1402) in 16S rRNA + S-adenosyl-L-homocysteine + H(+)</text>
        <dbReference type="Rhea" id="RHEA:42928"/>
        <dbReference type="Rhea" id="RHEA-COMP:10286"/>
        <dbReference type="Rhea" id="RHEA-COMP:10287"/>
        <dbReference type="ChEBI" id="CHEBI:15378"/>
        <dbReference type="ChEBI" id="CHEBI:57856"/>
        <dbReference type="ChEBI" id="CHEBI:59789"/>
        <dbReference type="ChEBI" id="CHEBI:74506"/>
        <dbReference type="ChEBI" id="CHEBI:82748"/>
        <dbReference type="EC" id="2.1.1.199"/>
    </reaction>
</comment>
<evidence type="ECO:0000313" key="8">
    <source>
        <dbReference type="Proteomes" id="UP000019330"/>
    </source>
</evidence>
<evidence type="ECO:0000256" key="1">
    <source>
        <dbReference type="ARBA" id="ARBA00010396"/>
    </source>
</evidence>
<comment type="similarity">
    <text evidence="1 6">Belongs to the methyltransferase superfamily. RsmH family.</text>
</comment>
<reference evidence="7" key="1">
    <citation type="submission" date="2013-04" db="EMBL/GenBank/DDBJ databases">
        <title>Comparative Genomics of Relapsing Fever Spirochetes.</title>
        <authorList>
            <person name="Schwan T.G."/>
            <person name="Raffel S.J."/>
            <person name="Porcella S.F."/>
            <person name="Martens C.A."/>
            <person name="Bruno D.P."/>
            <person name="Ricklefs S.M."/>
            <person name="Barbian K.B."/>
        </authorList>
    </citation>
    <scope>NUCLEOTIDE SEQUENCE [LARGE SCALE GENOMIC DNA]</scope>
    <source>
        <strain evidence="7">Co53</strain>
    </source>
</reference>
<dbReference type="PANTHER" id="PTHR11265">
    <property type="entry name" value="S-ADENOSYL-METHYLTRANSFERASE MRAW"/>
    <property type="match status" value="1"/>
</dbReference>
<dbReference type="HOGENOM" id="CLU_038422_3_0_12"/>
<dbReference type="Proteomes" id="UP000019330">
    <property type="component" value="Chromosome"/>
</dbReference>
<feature type="binding site" evidence="6">
    <location>
        <position position="83"/>
    </location>
    <ligand>
        <name>S-adenosyl-L-methionine</name>
        <dbReference type="ChEBI" id="CHEBI:59789"/>
    </ligand>
</feature>
<dbReference type="PIRSF" id="PIRSF004486">
    <property type="entry name" value="MraW"/>
    <property type="match status" value="1"/>
</dbReference>
<dbReference type="Pfam" id="PF01795">
    <property type="entry name" value="Methyltransf_5"/>
    <property type="match status" value="1"/>
</dbReference>
<keyword evidence="4 6" id="KW-0808">Transferase</keyword>
<dbReference type="OrthoDB" id="9806637at2"/>
<dbReference type="eggNOG" id="COG0275">
    <property type="taxonomic scope" value="Bacteria"/>
</dbReference>
<dbReference type="EMBL" id="CP005745">
    <property type="protein sequence ID" value="AHH10475.1"/>
    <property type="molecule type" value="Genomic_DNA"/>
</dbReference>
<protein>
    <recommendedName>
        <fullName evidence="6">Ribosomal RNA small subunit methyltransferase H</fullName>
        <ecNumber evidence="6">2.1.1.199</ecNumber>
    </recommendedName>
    <alternativeName>
        <fullName evidence="6">16S rRNA m(4)C1402 methyltransferase</fullName>
    </alternativeName>
    <alternativeName>
        <fullName evidence="6">rRNA (cytosine-N(4)-)-methyltransferase RsmH</fullName>
    </alternativeName>
</protein>
<feature type="binding site" evidence="6">
    <location>
        <position position="109"/>
    </location>
    <ligand>
        <name>S-adenosyl-L-methionine</name>
        <dbReference type="ChEBI" id="CHEBI:59789"/>
    </ligand>
</feature>
<dbReference type="Gene3D" id="1.10.150.170">
    <property type="entry name" value="Putative methyltransferase TM0872, insert domain"/>
    <property type="match status" value="1"/>
</dbReference>
<keyword evidence="8" id="KW-1185">Reference proteome</keyword>
<evidence type="ECO:0000256" key="2">
    <source>
        <dbReference type="ARBA" id="ARBA00022552"/>
    </source>
</evidence>
<name>W5SU83_9SPIR</name>
<dbReference type="HAMAP" id="MF_01007">
    <property type="entry name" value="16SrRNA_methyltr_H"/>
    <property type="match status" value="1"/>
</dbReference>
<dbReference type="GO" id="GO:0005737">
    <property type="term" value="C:cytoplasm"/>
    <property type="evidence" value="ECO:0007669"/>
    <property type="project" value="UniProtKB-SubCell"/>
</dbReference>
<dbReference type="NCBIfam" id="TIGR00006">
    <property type="entry name" value="16S rRNA (cytosine(1402)-N(4))-methyltransferase RsmH"/>
    <property type="match status" value="1"/>
</dbReference>
<dbReference type="STRING" id="1313292.BCO_0084500"/>
<dbReference type="PATRIC" id="fig|1313292.3.peg.322"/>
<feature type="binding site" evidence="6">
    <location>
        <begin position="37"/>
        <end position="39"/>
    </location>
    <ligand>
        <name>S-adenosyl-L-methionine</name>
        <dbReference type="ChEBI" id="CHEBI:59789"/>
    </ligand>
</feature>
<keyword evidence="2 6" id="KW-0698">rRNA processing</keyword>
<feature type="binding site" evidence="6">
    <location>
        <position position="102"/>
    </location>
    <ligand>
        <name>S-adenosyl-L-methionine</name>
        <dbReference type="ChEBI" id="CHEBI:59789"/>
    </ligand>
</feature>
<dbReference type="InterPro" id="IPR002903">
    <property type="entry name" value="RsmH"/>
</dbReference>
<accession>W5SU83</accession>
<comment type="subcellular location">
    <subcellularLocation>
        <location evidence="6">Cytoplasm</location>
    </subcellularLocation>
</comment>